<dbReference type="EMBL" id="POTC01000001">
    <property type="protein sequence ID" value="POF64184.1"/>
    <property type="molecule type" value="Genomic_DNA"/>
</dbReference>
<feature type="signal peptide" evidence="1">
    <location>
        <begin position="1"/>
        <end position="31"/>
    </location>
</feature>
<comment type="caution">
    <text evidence="2">The sequence shown here is derived from an EMBL/GenBank/DDBJ whole genome shotgun (WGS) entry which is preliminary data.</text>
</comment>
<keyword evidence="3" id="KW-1185">Reference proteome</keyword>
<protein>
    <recommendedName>
        <fullName evidence="4">DUF4142 domain-containing protein</fullName>
    </recommendedName>
</protein>
<organism evidence="2 3">
    <name type="scientific">Novacetimonas maltaceti</name>
    <dbReference type="NCBI Taxonomy" id="1203393"/>
    <lineage>
        <taxon>Bacteria</taxon>
        <taxon>Pseudomonadati</taxon>
        <taxon>Pseudomonadota</taxon>
        <taxon>Alphaproteobacteria</taxon>
        <taxon>Acetobacterales</taxon>
        <taxon>Acetobacteraceae</taxon>
        <taxon>Novacetimonas</taxon>
    </lineage>
</organism>
<keyword evidence="1" id="KW-0732">Signal</keyword>
<feature type="chain" id="PRO_5015504750" description="DUF4142 domain-containing protein" evidence="1">
    <location>
        <begin position="32"/>
        <end position="185"/>
    </location>
</feature>
<evidence type="ECO:0008006" key="4">
    <source>
        <dbReference type="Google" id="ProtNLM"/>
    </source>
</evidence>
<evidence type="ECO:0000313" key="2">
    <source>
        <dbReference type="EMBL" id="POF64184.1"/>
    </source>
</evidence>
<reference evidence="2 3" key="1">
    <citation type="submission" date="2018-01" db="EMBL/GenBank/DDBJ databases">
        <title>Draft Genome Sequence of Komagataeibacter maltaceti LMG 1529, a Vinegar Producing Acetic Acid Bacterium Isolated from Malt Vinegar Brewery Acetifiers.</title>
        <authorList>
            <person name="Zhang Q."/>
            <person name="Hollensteiner J."/>
            <person name="Poehlein A."/>
            <person name="Daniel R."/>
        </authorList>
    </citation>
    <scope>NUCLEOTIDE SEQUENCE [LARGE SCALE GENOMIC DNA]</scope>
    <source>
        <strain evidence="2 3">LMG 1529</strain>
    </source>
</reference>
<dbReference type="OrthoDB" id="7281407at2"/>
<evidence type="ECO:0000313" key="3">
    <source>
        <dbReference type="Proteomes" id="UP000237344"/>
    </source>
</evidence>
<accession>A0A2S3W5N3</accession>
<dbReference type="AlphaFoldDB" id="A0A2S3W5N3"/>
<dbReference type="Proteomes" id="UP000237344">
    <property type="component" value="Unassembled WGS sequence"/>
</dbReference>
<gene>
    <name evidence="2" type="ORF">KMAL_00780</name>
</gene>
<name>A0A2S3W5N3_9PROT</name>
<sequence>MSSFSLCKMFLATACSLLVTWEMASVSPAAAQEAARHGPTAEQKAELERAVHDAVKHDMQTVAQYPLPKDFFARILPLMQQIEQAHLSPPTSTPNTTLAMTIRRTEGMQQLQPILQRYGMTARDFVMGITCFGMTEAVMQDHSKAHGDLPRLNPANISLIKEHDGQAQELIQMMSAEDEEEESAL</sequence>
<proteinExistence type="predicted"/>
<dbReference type="RefSeq" id="WP_110093787.1">
    <property type="nucleotide sequence ID" value="NZ_NKUE01000003.1"/>
</dbReference>
<evidence type="ECO:0000256" key="1">
    <source>
        <dbReference type="SAM" id="SignalP"/>
    </source>
</evidence>